<keyword evidence="5" id="KW-1185">Reference proteome</keyword>
<proteinExistence type="predicted"/>
<dbReference type="InterPro" id="IPR036908">
    <property type="entry name" value="RlpA-like_sf"/>
</dbReference>
<comment type="caution">
    <text evidence="4">The sequence shown here is derived from an EMBL/GenBank/DDBJ whole genome shotgun (WGS) entry which is preliminary data.</text>
</comment>
<dbReference type="OrthoDB" id="623670at2759"/>
<dbReference type="EMBL" id="JAGTJQ010000008">
    <property type="protein sequence ID" value="KAH7026392.1"/>
    <property type="molecule type" value="Genomic_DNA"/>
</dbReference>
<keyword evidence="1 3" id="KW-0732">Signal</keyword>
<dbReference type="PANTHER" id="PTHR31836:SF28">
    <property type="entry name" value="SRCR DOMAIN-CONTAINING PROTEIN-RELATED"/>
    <property type="match status" value="1"/>
</dbReference>
<dbReference type="CDD" id="cd22191">
    <property type="entry name" value="DPBB_RlpA_EXP_N-like"/>
    <property type="match status" value="1"/>
</dbReference>
<dbReference type="PANTHER" id="PTHR31836">
    <property type="match status" value="1"/>
</dbReference>
<evidence type="ECO:0000256" key="2">
    <source>
        <dbReference type="SAM" id="MobiDB-lite"/>
    </source>
</evidence>
<dbReference type="SUPFAM" id="SSF50685">
    <property type="entry name" value="Barwin-like endoglucanases"/>
    <property type="match status" value="1"/>
</dbReference>
<gene>
    <name evidence="4" type="ORF">B0I36DRAFT_365965</name>
</gene>
<dbReference type="InterPro" id="IPR051477">
    <property type="entry name" value="Expansin_CellWall"/>
</dbReference>
<dbReference type="AlphaFoldDB" id="A0A9P8Y392"/>
<dbReference type="Proteomes" id="UP000756346">
    <property type="component" value="Unassembled WGS sequence"/>
</dbReference>
<feature type="signal peptide" evidence="3">
    <location>
        <begin position="1"/>
        <end position="17"/>
    </location>
</feature>
<accession>A0A9P8Y392</accession>
<name>A0A9P8Y392_9PEZI</name>
<dbReference type="GeneID" id="70188767"/>
<evidence type="ECO:0000313" key="5">
    <source>
        <dbReference type="Proteomes" id="UP000756346"/>
    </source>
</evidence>
<dbReference type="Gene3D" id="2.40.40.10">
    <property type="entry name" value="RlpA-like domain"/>
    <property type="match status" value="1"/>
</dbReference>
<organism evidence="4 5">
    <name type="scientific">Microdochium trichocladiopsis</name>
    <dbReference type="NCBI Taxonomy" id="1682393"/>
    <lineage>
        <taxon>Eukaryota</taxon>
        <taxon>Fungi</taxon>
        <taxon>Dikarya</taxon>
        <taxon>Ascomycota</taxon>
        <taxon>Pezizomycotina</taxon>
        <taxon>Sordariomycetes</taxon>
        <taxon>Xylariomycetidae</taxon>
        <taxon>Xylariales</taxon>
        <taxon>Microdochiaceae</taxon>
        <taxon>Microdochium</taxon>
    </lineage>
</organism>
<reference evidence="4" key="1">
    <citation type="journal article" date="2021" name="Nat. Commun.">
        <title>Genetic determinants of endophytism in the Arabidopsis root mycobiome.</title>
        <authorList>
            <person name="Mesny F."/>
            <person name="Miyauchi S."/>
            <person name="Thiergart T."/>
            <person name="Pickel B."/>
            <person name="Atanasova L."/>
            <person name="Karlsson M."/>
            <person name="Huettel B."/>
            <person name="Barry K.W."/>
            <person name="Haridas S."/>
            <person name="Chen C."/>
            <person name="Bauer D."/>
            <person name="Andreopoulos W."/>
            <person name="Pangilinan J."/>
            <person name="LaButti K."/>
            <person name="Riley R."/>
            <person name="Lipzen A."/>
            <person name="Clum A."/>
            <person name="Drula E."/>
            <person name="Henrissat B."/>
            <person name="Kohler A."/>
            <person name="Grigoriev I.V."/>
            <person name="Martin F.M."/>
            <person name="Hacquard S."/>
        </authorList>
    </citation>
    <scope>NUCLEOTIDE SEQUENCE</scope>
    <source>
        <strain evidence="4">MPI-CAGE-CH-0230</strain>
    </source>
</reference>
<feature type="compositionally biased region" description="Polar residues" evidence="2">
    <location>
        <begin position="63"/>
        <end position="74"/>
    </location>
</feature>
<evidence type="ECO:0000256" key="3">
    <source>
        <dbReference type="SAM" id="SignalP"/>
    </source>
</evidence>
<sequence>MKSFAFAAALLASAAVAQPHGHKHHERLAKQHAHEHDKRELIVEIATEWVTATVIIGDDSTQTIPPSALPSNTGGEFFEPSTTTPAPVVAPTTLIPQPTVVQEAPVVASTSVAAAPQEAPASSGGGSNSHTATGDITYYDVGPGACGYDDSADNDTGMIAAISADFWNSISTLTNAGVNMPSNPLCDKPVKLTANGNSVTVIVRDKCPGCKMTSIDVSKAAFKKLFGDLGVGRSEVTWSLSW</sequence>
<evidence type="ECO:0000256" key="1">
    <source>
        <dbReference type="ARBA" id="ARBA00022729"/>
    </source>
</evidence>
<feature type="chain" id="PRO_5040495330" evidence="3">
    <location>
        <begin position="18"/>
        <end position="242"/>
    </location>
</feature>
<protein>
    <submittedName>
        <fullName evidence="4">RlpA-like double-psi beta-barrel-protein domain-containing protein-containing protein</fullName>
    </submittedName>
</protein>
<dbReference type="RefSeq" id="XP_046009609.1">
    <property type="nucleotide sequence ID" value="XM_046159221.1"/>
</dbReference>
<feature type="region of interest" description="Disordered" evidence="2">
    <location>
        <begin position="63"/>
        <end position="83"/>
    </location>
</feature>
<evidence type="ECO:0000313" key="4">
    <source>
        <dbReference type="EMBL" id="KAH7026392.1"/>
    </source>
</evidence>